<accession>A0ABS5YQG6</accession>
<feature type="compositionally biased region" description="Basic and acidic residues" evidence="1">
    <location>
        <begin position="148"/>
        <end position="163"/>
    </location>
</feature>
<protein>
    <recommendedName>
        <fullName evidence="5">Secreted protein</fullName>
    </recommendedName>
</protein>
<gene>
    <name evidence="3" type="ORF">KOI35_15810</name>
</gene>
<dbReference type="EMBL" id="JAHKKG010000005">
    <property type="protein sequence ID" value="MBU2664969.1"/>
    <property type="molecule type" value="Genomic_DNA"/>
</dbReference>
<evidence type="ECO:0000313" key="3">
    <source>
        <dbReference type="EMBL" id="MBU2664969.1"/>
    </source>
</evidence>
<evidence type="ECO:0008006" key="5">
    <source>
        <dbReference type="Google" id="ProtNLM"/>
    </source>
</evidence>
<dbReference type="RefSeq" id="WP_215788194.1">
    <property type="nucleotide sequence ID" value="NZ_JAHKKG010000005.1"/>
</dbReference>
<dbReference type="Proteomes" id="UP001519654">
    <property type="component" value="Unassembled WGS sequence"/>
</dbReference>
<proteinExistence type="predicted"/>
<evidence type="ECO:0000313" key="4">
    <source>
        <dbReference type="Proteomes" id="UP001519654"/>
    </source>
</evidence>
<keyword evidence="4" id="KW-1185">Reference proteome</keyword>
<keyword evidence="2" id="KW-0812">Transmembrane</keyword>
<comment type="caution">
    <text evidence="3">The sequence shown here is derived from an EMBL/GenBank/DDBJ whole genome shotgun (WGS) entry which is preliminary data.</text>
</comment>
<reference evidence="3 4" key="1">
    <citation type="submission" date="2021-06" db="EMBL/GenBank/DDBJ databases">
        <title>Actinoplanes lichenicola sp. nov., and Actinoplanes ovalisporus sp. nov., isolated from lichen in Thailand.</title>
        <authorList>
            <person name="Saeng-In P."/>
            <person name="Kanchanasin P."/>
            <person name="Yuki M."/>
            <person name="Kudo T."/>
            <person name="Ohkuma M."/>
            <person name="Phongsopitanun W."/>
            <person name="Tanasupawat S."/>
        </authorList>
    </citation>
    <scope>NUCLEOTIDE SEQUENCE [LARGE SCALE GENOMIC DNA]</scope>
    <source>
        <strain evidence="3 4">NBRC 110975</strain>
    </source>
</reference>
<sequence>MAWDWVTPVGSGVVAVAGLVFGWATSVRSQRQTAELAREGNRHAQALAELAGSQARGLEQLRHTQSGTDRRELRLEDSYVEIATTVIRASVDPAGSADDLVRARVLIGLFAEAPVREAFEAWLDSLDKLRYAVGKQSEAGDEPVASTRDIHSPRDMWRRQADDARIKEVEARERLMTAMAGHLNR</sequence>
<feature type="transmembrane region" description="Helical" evidence="2">
    <location>
        <begin position="6"/>
        <end position="24"/>
    </location>
</feature>
<organism evidence="3 4">
    <name type="scientific">Paractinoplanes bogorensis</name>
    <dbReference type="NCBI Taxonomy" id="1610840"/>
    <lineage>
        <taxon>Bacteria</taxon>
        <taxon>Bacillati</taxon>
        <taxon>Actinomycetota</taxon>
        <taxon>Actinomycetes</taxon>
        <taxon>Micromonosporales</taxon>
        <taxon>Micromonosporaceae</taxon>
        <taxon>Paractinoplanes</taxon>
    </lineage>
</organism>
<name>A0ABS5YQG6_9ACTN</name>
<keyword evidence="2" id="KW-1133">Transmembrane helix</keyword>
<keyword evidence="2" id="KW-0472">Membrane</keyword>
<evidence type="ECO:0000256" key="1">
    <source>
        <dbReference type="SAM" id="MobiDB-lite"/>
    </source>
</evidence>
<feature type="region of interest" description="Disordered" evidence="1">
    <location>
        <begin position="135"/>
        <end position="163"/>
    </location>
</feature>
<evidence type="ECO:0000256" key="2">
    <source>
        <dbReference type="SAM" id="Phobius"/>
    </source>
</evidence>